<dbReference type="Gene3D" id="3.40.630.190">
    <property type="entry name" value="LCP protein"/>
    <property type="match status" value="1"/>
</dbReference>
<evidence type="ECO:0000313" key="6">
    <source>
        <dbReference type="Proteomes" id="UP000005087"/>
    </source>
</evidence>
<feature type="compositionally biased region" description="Basic and acidic residues" evidence="3">
    <location>
        <begin position="153"/>
        <end position="172"/>
    </location>
</feature>
<feature type="region of interest" description="Disordered" evidence="3">
    <location>
        <begin position="794"/>
        <end position="827"/>
    </location>
</feature>
<protein>
    <submittedName>
        <fullName evidence="5">Cell envelope-related function transcriptional attenuator common domain</fullName>
    </submittedName>
</protein>
<evidence type="ECO:0000256" key="1">
    <source>
        <dbReference type="ARBA" id="ARBA00006068"/>
    </source>
</evidence>
<dbReference type="NCBIfam" id="TIGR00350">
    <property type="entry name" value="lytR_cpsA_psr"/>
    <property type="match status" value="1"/>
</dbReference>
<feature type="compositionally biased region" description="Pro residues" evidence="3">
    <location>
        <begin position="227"/>
        <end position="241"/>
    </location>
</feature>
<dbReference type="PANTHER" id="PTHR33392">
    <property type="entry name" value="POLYISOPRENYL-TEICHOIC ACID--PEPTIDOGLYCAN TEICHOIC ACID TRANSFERASE TAGU"/>
    <property type="match status" value="1"/>
</dbReference>
<accession>I1D7R8</accession>
<dbReference type="Pfam" id="PF03816">
    <property type="entry name" value="LytR_cpsA_psr"/>
    <property type="match status" value="1"/>
</dbReference>
<feature type="compositionally biased region" description="Basic and acidic residues" evidence="3">
    <location>
        <begin position="336"/>
        <end position="350"/>
    </location>
</feature>
<feature type="compositionally biased region" description="Basic and acidic residues" evidence="3">
    <location>
        <begin position="17"/>
        <end position="30"/>
    </location>
</feature>
<dbReference type="InterPro" id="IPR050922">
    <property type="entry name" value="LytR/CpsA/Psr_CW_biosynth"/>
</dbReference>
<dbReference type="AlphaFoldDB" id="I1D7R8"/>
<feature type="coiled-coil region" evidence="2">
    <location>
        <begin position="365"/>
        <end position="399"/>
    </location>
</feature>
<feature type="compositionally biased region" description="Basic and acidic residues" evidence="3">
    <location>
        <begin position="48"/>
        <end position="57"/>
    </location>
</feature>
<feature type="compositionally biased region" description="Low complexity" evidence="3">
    <location>
        <begin position="308"/>
        <end position="322"/>
    </location>
</feature>
<dbReference type="STRING" id="928724.SacglDRAFT_04162"/>
<feature type="region of interest" description="Disordered" evidence="3">
    <location>
        <begin position="399"/>
        <end position="465"/>
    </location>
</feature>
<name>I1D7R8_9PSEU</name>
<evidence type="ECO:0000259" key="4">
    <source>
        <dbReference type="Pfam" id="PF03816"/>
    </source>
</evidence>
<keyword evidence="2" id="KW-0175">Coiled coil</keyword>
<feature type="domain" description="Cell envelope-related transcriptional attenuator" evidence="4">
    <location>
        <begin position="550"/>
        <end position="715"/>
    </location>
</feature>
<gene>
    <name evidence="5" type="ORF">SacglDRAFT_04162</name>
</gene>
<organism evidence="5 6">
    <name type="scientific">Saccharomonospora glauca K62</name>
    <dbReference type="NCBI Taxonomy" id="928724"/>
    <lineage>
        <taxon>Bacteria</taxon>
        <taxon>Bacillati</taxon>
        <taxon>Actinomycetota</taxon>
        <taxon>Actinomycetes</taxon>
        <taxon>Pseudonocardiales</taxon>
        <taxon>Pseudonocardiaceae</taxon>
        <taxon>Saccharomonospora</taxon>
    </lineage>
</organism>
<feature type="compositionally biased region" description="Pro residues" evidence="3">
    <location>
        <begin position="256"/>
        <end position="307"/>
    </location>
</feature>
<evidence type="ECO:0000256" key="2">
    <source>
        <dbReference type="SAM" id="Coils"/>
    </source>
</evidence>
<dbReference type="HOGENOM" id="CLU_342522_0_0_11"/>
<evidence type="ECO:0000313" key="5">
    <source>
        <dbReference type="EMBL" id="EIF00993.1"/>
    </source>
</evidence>
<dbReference type="PANTHER" id="PTHR33392:SF6">
    <property type="entry name" value="POLYISOPRENYL-TEICHOIC ACID--PEPTIDOGLYCAN TEICHOIC ACID TRANSFERASE TAGU"/>
    <property type="match status" value="1"/>
</dbReference>
<feature type="region of interest" description="Disordered" evidence="3">
    <location>
        <begin position="1"/>
        <end position="363"/>
    </location>
</feature>
<comment type="similarity">
    <text evidence="1">Belongs to the LytR/CpsA/Psr (LCP) family.</text>
</comment>
<evidence type="ECO:0000256" key="3">
    <source>
        <dbReference type="SAM" id="MobiDB-lite"/>
    </source>
</evidence>
<dbReference type="EMBL" id="CM001484">
    <property type="protein sequence ID" value="EIF00993.1"/>
    <property type="molecule type" value="Genomic_DNA"/>
</dbReference>
<sequence>MSDDHGTPGLTSQAQEWRARAQRNREEAERKRRRALDTQGGISVAEMLARHAAERGTSESNGRTRPSRLHRRAAEQNDTVLPRGARHAADEPDVEETPSEPPTRTGRHQRPSVPEPPVVTARPPERPRGANPPAPASLERRDSGRPQPVRPEPPLRRPAPLDEEHADVDRPRAHGTQPPQRPEPTPRSGYFPMPEPGFGEPPRHIPVRGDTSVRDHPAAQRPSARFPTPPPPTRPGPPPPGIGARLDAPPERKGETPPPPSRAPEPPNRRPPAPTNGNPLPPRAPRPVPAPPPPPPAPLKPPVPAEPDPVVAPETPPVAEDPAPAPPAPPKPRRRPAPEEPERSLEDRLTMTDQLEPVDDATKYRRKIDESLARFSAAHDELEAEERKKRQRRQRLLEHTMTALQRVVPVGSRSPRRGNARRTNTDPDDDGEPAPAEPAEEAPEKTADPEPEPASTPRSKARKRRVLASRATAVVIATLVFLGTGIGWGAKTWFESQFNEIAALDENSSDIRQAAEQLGDENFLIVGSDTREGASAEDNVGTAETVTGARSDTVMLAHIPKDRKRAVVVSFPRDLEITRPECQRWDSATGEYGEVVPAAEEVKLNSAFNVGGPRCVTKAIQQISGMKINHFVGIDFQGFKGMVDAVGGVTIHFTEPMEDAELGLIVAETGDVVLKGDQALSYVRARKVYGDPTFSDYGRMQRQQQFLSSLLRKVMSSDVLFDMGKMTSFVQEFARSTFGENIGVDQMITLAQSMRGMDAGKVTFLTVPTVGEANERGNEVLLESAAEELFQALIENTPLPGEEPTQQPNDQPPADSDSATTQQAATA</sequence>
<dbReference type="Proteomes" id="UP000005087">
    <property type="component" value="Chromosome"/>
</dbReference>
<feature type="compositionally biased region" description="Low complexity" evidence="3">
    <location>
        <begin position="814"/>
        <end position="827"/>
    </location>
</feature>
<proteinExistence type="inferred from homology"/>
<dbReference type="eggNOG" id="COG1316">
    <property type="taxonomic scope" value="Bacteria"/>
</dbReference>
<reference evidence="5 6" key="1">
    <citation type="submission" date="2011-09" db="EMBL/GenBank/DDBJ databases">
        <authorList>
            <consortium name="US DOE Joint Genome Institute (JGI-PGF)"/>
            <person name="Lucas S."/>
            <person name="Han J."/>
            <person name="Lapidus A."/>
            <person name="Cheng J.-F."/>
            <person name="Goodwin L."/>
            <person name="Pitluck S."/>
            <person name="Peters L."/>
            <person name="Land M.L."/>
            <person name="Hauser L."/>
            <person name="Brambilla E."/>
            <person name="Klenk H.-P."/>
            <person name="Woyke T.J."/>
        </authorList>
    </citation>
    <scope>NUCLEOTIDE SEQUENCE [LARGE SCALE GENOMIC DNA]</scope>
    <source>
        <strain evidence="5 6">K62</strain>
    </source>
</reference>
<reference evidence="6" key="2">
    <citation type="submission" date="2012-01" db="EMBL/GenBank/DDBJ databases">
        <title>Noncontiguous Finished sequence of chromosome of Saccharomonospora glauca K62.</title>
        <authorList>
            <consortium name="US DOE Joint Genome Institute"/>
            <person name="Lucas S."/>
            <person name="Han J."/>
            <person name="Lapidus A."/>
            <person name="Cheng J.-F."/>
            <person name="Goodwin L."/>
            <person name="Pitluck S."/>
            <person name="Peters L."/>
            <person name="Mikhailova N."/>
            <person name="Held B."/>
            <person name="Detter J.C."/>
            <person name="Han C."/>
            <person name="Tapia R."/>
            <person name="Land M."/>
            <person name="Hauser L."/>
            <person name="Kyrpides N."/>
            <person name="Ivanova N."/>
            <person name="Pagani I."/>
            <person name="Brambilla E.-M."/>
            <person name="Klenk H.-P."/>
            <person name="Woyke T."/>
        </authorList>
    </citation>
    <scope>NUCLEOTIDE SEQUENCE [LARGE SCALE GENOMIC DNA]</scope>
    <source>
        <strain evidence="6">K62</strain>
    </source>
</reference>
<keyword evidence="6" id="KW-1185">Reference proteome</keyword>
<dbReference type="InterPro" id="IPR004474">
    <property type="entry name" value="LytR_CpsA_psr"/>
</dbReference>